<dbReference type="EMBL" id="CP005286">
    <property type="protein sequence ID" value="AJE33602.1"/>
    <property type="molecule type" value="Genomic_DNA"/>
</dbReference>
<name>A0A0B5D9D0_9CORY</name>
<feature type="coiled-coil region" evidence="1">
    <location>
        <begin position="116"/>
        <end position="143"/>
    </location>
</feature>
<dbReference type="AlphaFoldDB" id="A0A0B5D9D0"/>
<keyword evidence="3" id="KW-0472">Membrane</keyword>
<dbReference type="Proteomes" id="UP000031524">
    <property type="component" value="Chromosome"/>
</dbReference>
<dbReference type="STRING" id="1223515.B842_08765"/>
<organism evidence="4 5">
    <name type="scientific">Corynebacterium humireducens NBRC 106098 = DSM 45392</name>
    <dbReference type="NCBI Taxonomy" id="1223515"/>
    <lineage>
        <taxon>Bacteria</taxon>
        <taxon>Bacillati</taxon>
        <taxon>Actinomycetota</taxon>
        <taxon>Actinomycetes</taxon>
        <taxon>Mycobacteriales</taxon>
        <taxon>Corynebacteriaceae</taxon>
        <taxon>Corynebacterium</taxon>
    </lineage>
</organism>
<gene>
    <name evidence="4" type="ORF">B842_08765</name>
</gene>
<dbReference type="OrthoDB" id="4424797at2"/>
<feature type="transmembrane region" description="Helical" evidence="3">
    <location>
        <begin position="76"/>
        <end position="99"/>
    </location>
</feature>
<feature type="region of interest" description="Disordered" evidence="2">
    <location>
        <begin position="174"/>
        <end position="251"/>
    </location>
</feature>
<keyword evidence="3" id="KW-0812">Transmembrane</keyword>
<evidence type="ECO:0000256" key="1">
    <source>
        <dbReference type="SAM" id="Coils"/>
    </source>
</evidence>
<evidence type="ECO:0000313" key="5">
    <source>
        <dbReference type="Proteomes" id="UP000031524"/>
    </source>
</evidence>
<proteinExistence type="predicted"/>
<keyword evidence="5" id="KW-1185">Reference proteome</keyword>
<sequence length="251" mass="27185">MNPTNSTTSKQRRMGASRDYSVGTALLDREQHTRSFTPPAQTPLPTRRRPVPNRLGSRQVVSVRGRRVAELKQTSLLAKLISVSIVLAIAGVAVAMWLAGLATQQTFQTQLLQTQDKQLSNQLETLNRDLENVRSSAEIARRAGELGLVLPAQPGILGVHENGEIVVQRPADPATHPIIDVNGAPVRPGQASSDPEATHELEDNLEAVPQGHQLRSPYDALPDPVAPAPERGVLPYAPNVPEAEPENMNDN</sequence>
<dbReference type="KEGG" id="chm:B842_08765"/>
<reference evidence="4 5" key="1">
    <citation type="submission" date="2013-04" db="EMBL/GenBank/DDBJ databases">
        <title>Complete genome sequence of Corynebacterium humireducens DSM 45392(T), isolated from a wastewater-fed microbial fuel cell.</title>
        <authorList>
            <person name="Ruckert C."/>
            <person name="Albersmeier A."/>
            <person name="Kalinowski J."/>
        </authorList>
    </citation>
    <scope>NUCLEOTIDE SEQUENCE [LARGE SCALE GENOMIC DNA]</scope>
    <source>
        <strain evidence="5">MFC-5</strain>
    </source>
</reference>
<dbReference type="HOGENOM" id="CLU_073798_0_0_11"/>
<feature type="region of interest" description="Disordered" evidence="2">
    <location>
        <begin position="27"/>
        <end position="55"/>
    </location>
</feature>
<dbReference type="RefSeq" id="WP_052437842.1">
    <property type="nucleotide sequence ID" value="NZ_BCSU01000003.1"/>
</dbReference>
<keyword evidence="3" id="KW-1133">Transmembrane helix</keyword>
<evidence type="ECO:0000313" key="4">
    <source>
        <dbReference type="EMBL" id="AJE33602.1"/>
    </source>
</evidence>
<keyword evidence="1" id="KW-0175">Coiled coil</keyword>
<evidence type="ECO:0000256" key="2">
    <source>
        <dbReference type="SAM" id="MobiDB-lite"/>
    </source>
</evidence>
<accession>A0A0B5D9D0</accession>
<evidence type="ECO:0008006" key="6">
    <source>
        <dbReference type="Google" id="ProtNLM"/>
    </source>
</evidence>
<evidence type="ECO:0000256" key="3">
    <source>
        <dbReference type="SAM" id="Phobius"/>
    </source>
</evidence>
<protein>
    <recommendedName>
        <fullName evidence="6">Cell division protein FtsL</fullName>
    </recommendedName>
</protein>